<accession>A0ABQ8FRL6</accession>
<protein>
    <submittedName>
        <fullName evidence="2">Uncharacterized protein</fullName>
    </submittedName>
</protein>
<dbReference type="EMBL" id="JAGTJR010000071">
    <property type="protein sequence ID" value="KAH7018632.1"/>
    <property type="molecule type" value="Genomic_DNA"/>
</dbReference>
<gene>
    <name evidence="2" type="ORF">B0J12DRAFT_416668</name>
</gene>
<sequence length="206" mass="22444">MVDREEVRATRHSADASSRMTQPWLPQASLGCPLRRSATALGSSTPLSSLHHLLPHTRQASAPPHLCLFVLVPKLGRASSLPIVRISGPETSLRSEHDRLGDLFCVHCQRPPPLLAQGSTRLQAFCCWDSSTSTAIAEGPSWESSTYLHQARRFSRTHRLSYIGIYAVVTTPQTHSTPQFACARPELATFLCPSALRSGHAVGACI</sequence>
<evidence type="ECO:0000313" key="3">
    <source>
        <dbReference type="Proteomes" id="UP000774617"/>
    </source>
</evidence>
<evidence type="ECO:0000313" key="2">
    <source>
        <dbReference type="EMBL" id="KAH7018632.1"/>
    </source>
</evidence>
<dbReference type="PROSITE" id="PS51257">
    <property type="entry name" value="PROKAR_LIPOPROTEIN"/>
    <property type="match status" value="1"/>
</dbReference>
<proteinExistence type="predicted"/>
<dbReference type="Proteomes" id="UP000774617">
    <property type="component" value="Unassembled WGS sequence"/>
</dbReference>
<reference evidence="2 3" key="1">
    <citation type="journal article" date="2021" name="Nat. Commun.">
        <title>Genetic determinants of endophytism in the Arabidopsis root mycobiome.</title>
        <authorList>
            <person name="Mesny F."/>
            <person name="Miyauchi S."/>
            <person name="Thiergart T."/>
            <person name="Pickel B."/>
            <person name="Atanasova L."/>
            <person name="Karlsson M."/>
            <person name="Huettel B."/>
            <person name="Barry K.W."/>
            <person name="Haridas S."/>
            <person name="Chen C."/>
            <person name="Bauer D."/>
            <person name="Andreopoulos W."/>
            <person name="Pangilinan J."/>
            <person name="LaButti K."/>
            <person name="Riley R."/>
            <person name="Lipzen A."/>
            <person name="Clum A."/>
            <person name="Drula E."/>
            <person name="Henrissat B."/>
            <person name="Kohler A."/>
            <person name="Grigoriev I.V."/>
            <person name="Martin F.M."/>
            <person name="Hacquard S."/>
        </authorList>
    </citation>
    <scope>NUCLEOTIDE SEQUENCE [LARGE SCALE GENOMIC DNA]</scope>
    <source>
        <strain evidence="2 3">MPI-SDFR-AT-0080</strain>
    </source>
</reference>
<comment type="caution">
    <text evidence="2">The sequence shown here is derived from an EMBL/GenBank/DDBJ whole genome shotgun (WGS) entry which is preliminary data.</text>
</comment>
<keyword evidence="3" id="KW-1185">Reference proteome</keyword>
<organism evidence="2 3">
    <name type="scientific">Macrophomina phaseolina</name>
    <dbReference type="NCBI Taxonomy" id="35725"/>
    <lineage>
        <taxon>Eukaryota</taxon>
        <taxon>Fungi</taxon>
        <taxon>Dikarya</taxon>
        <taxon>Ascomycota</taxon>
        <taxon>Pezizomycotina</taxon>
        <taxon>Dothideomycetes</taxon>
        <taxon>Dothideomycetes incertae sedis</taxon>
        <taxon>Botryosphaeriales</taxon>
        <taxon>Botryosphaeriaceae</taxon>
        <taxon>Macrophomina</taxon>
    </lineage>
</organism>
<feature type="compositionally biased region" description="Basic and acidic residues" evidence="1">
    <location>
        <begin position="1"/>
        <end position="14"/>
    </location>
</feature>
<name>A0ABQ8FRL6_9PEZI</name>
<evidence type="ECO:0000256" key="1">
    <source>
        <dbReference type="SAM" id="MobiDB-lite"/>
    </source>
</evidence>
<feature type="region of interest" description="Disordered" evidence="1">
    <location>
        <begin position="1"/>
        <end position="20"/>
    </location>
</feature>